<proteinExistence type="predicted"/>
<reference evidence="1 2" key="1">
    <citation type="submission" date="2013-09" db="EMBL/GenBank/DDBJ databases">
        <title>High correlation between genotypes and phenotypes of environmental bacteria Comamonas testosteroni strains.</title>
        <authorList>
            <person name="Liu L."/>
            <person name="Zhu W."/>
            <person name="Xia X."/>
            <person name="Xu B."/>
            <person name="Luo M."/>
            <person name="Wang G."/>
        </authorList>
    </citation>
    <scope>NUCLEOTIDE SEQUENCE [LARGE SCALE GENOMIC DNA]</scope>
    <source>
        <strain evidence="1 2">DF2</strain>
    </source>
</reference>
<dbReference type="AlphaFoldDB" id="A0A0E3BN04"/>
<protein>
    <submittedName>
        <fullName evidence="1">Uncharacterized protein</fullName>
    </submittedName>
</protein>
<organism evidence="1 2">
    <name type="scientific">Comamonas thiooxydans</name>
    <dbReference type="NCBI Taxonomy" id="363952"/>
    <lineage>
        <taxon>Bacteria</taxon>
        <taxon>Pseudomonadati</taxon>
        <taxon>Pseudomonadota</taxon>
        <taxon>Betaproteobacteria</taxon>
        <taxon>Burkholderiales</taxon>
        <taxon>Comamonadaceae</taxon>
        <taxon>Comamonas</taxon>
    </lineage>
</organism>
<dbReference type="EMBL" id="AWTP01000165">
    <property type="protein sequence ID" value="KGH03492.1"/>
    <property type="molecule type" value="Genomic_DNA"/>
</dbReference>
<dbReference type="Proteomes" id="UP000029549">
    <property type="component" value="Unassembled WGS sequence"/>
</dbReference>
<accession>A0A0E3BN04</accession>
<comment type="caution">
    <text evidence="1">The sequence shown here is derived from an EMBL/GenBank/DDBJ whole genome shotgun (WGS) entry which is preliminary data.</text>
</comment>
<evidence type="ECO:0000313" key="1">
    <source>
        <dbReference type="EMBL" id="KGH03492.1"/>
    </source>
</evidence>
<keyword evidence="2" id="KW-1185">Reference proteome</keyword>
<sequence>MSGLDPDSASEFSMVEGFIVFSSTLRVLCMARTIGEVSLAAELWTPAVQQRFEALFAVAARKSLSGWRQVPRHAAEVLVIEGLESLLARAEARAPCVVYLGGEPAMQPLGRSSQGWAVHLDVDFTLSDLIDMLDRAAVFLMDWRARHRAGEPLPLQRALQELQSQGVDCTHCFQIKSWVALPGSVNSAQNMRALALLARGPIDARSLAEHAGIEMSQLSTLLSLPQIQAVLRCSLRGSEDPSAAQKSITQKQPAASVTRQWLSRLTGWITRGGRT</sequence>
<evidence type="ECO:0000313" key="2">
    <source>
        <dbReference type="Proteomes" id="UP000029549"/>
    </source>
</evidence>
<name>A0A0E3BN04_9BURK</name>
<gene>
    <name evidence="1" type="ORF">P608_25305</name>
</gene>